<accession>A0A2H4P848</accession>
<evidence type="ECO:0000313" key="3">
    <source>
        <dbReference type="Proteomes" id="UP000241096"/>
    </source>
</evidence>
<dbReference type="EMBL" id="MG018930">
    <property type="protein sequence ID" value="ATW58346.1"/>
    <property type="molecule type" value="Genomic_DNA"/>
</dbReference>
<dbReference type="Proteomes" id="UP000241096">
    <property type="component" value="Segment"/>
</dbReference>
<feature type="compositionally biased region" description="Low complexity" evidence="1">
    <location>
        <begin position="306"/>
        <end position="318"/>
    </location>
</feature>
<proteinExistence type="predicted"/>
<keyword evidence="3" id="KW-1185">Reference proteome</keyword>
<protein>
    <submittedName>
        <fullName evidence="2">Uncharacterized protein</fullName>
    </submittedName>
</protein>
<feature type="region of interest" description="Disordered" evidence="1">
    <location>
        <begin position="303"/>
        <end position="336"/>
    </location>
</feature>
<name>A0A2H4P848_9CAUD</name>
<evidence type="ECO:0000313" key="2">
    <source>
        <dbReference type="EMBL" id="ATW58346.1"/>
    </source>
</evidence>
<reference evidence="2 3" key="1">
    <citation type="submission" date="2017-09" db="EMBL/GenBank/DDBJ databases">
        <authorList>
            <person name="Ehlers B."/>
            <person name="Leendertz F.H."/>
        </authorList>
    </citation>
    <scope>NUCLEOTIDE SEQUENCE [LARGE SCALE GENOMIC DNA]</scope>
</reference>
<sequence>MTGFTFVTTTTSQTEGGNRPAVKWDELNAHVVAAAGGGKVRSIPGVISGLIDLGEQNLEDAAIQTTDAQFRKKFPAYDGSEAQKAAVVAEYAKRENVRFEMVDGVECLRYVQNPVQQLAVMVDFPQVMVDKGQFFGNSNPLPLRLPLNGEFTLPGEKVKVVGKPYNIKEMKHDIGGNKSVWAFAKNNGIHKLADAVGLLDDNGLFTKNRIGELLGKVAQFQFQVYMKPGKSGGEFFTETIKLVGMVPEGVPVPDVPEGILHGVNLYAENDPASVSQLRVAIKNTIKRANNYAGSPLSALLEDGKAAPKAAETPAPKAPGITPVAPQGDDFEDDVPF</sequence>
<organism evidence="2 3">
    <name type="scientific">Pseudomonas phage ventosus</name>
    <dbReference type="NCBI Taxonomy" id="2048980"/>
    <lineage>
        <taxon>Viruses</taxon>
        <taxon>Duplodnaviria</taxon>
        <taxon>Heunggongvirae</taxon>
        <taxon>Uroviricota</taxon>
        <taxon>Caudoviricetes</taxon>
        <taxon>Vandenendeviridae</taxon>
        <taxon>Gorskivirinae</taxon>
        <taxon>Ventosusvirus</taxon>
        <taxon>Ventosusvirus ventosus</taxon>
    </lineage>
</organism>
<evidence type="ECO:0000256" key="1">
    <source>
        <dbReference type="SAM" id="MobiDB-lite"/>
    </source>
</evidence>
<gene>
    <name evidence="2" type="ORF">CNR37_00139</name>
</gene>